<feature type="transmembrane region" description="Helical" evidence="3">
    <location>
        <begin position="63"/>
        <end position="84"/>
    </location>
</feature>
<reference evidence="5 6" key="1">
    <citation type="submission" date="2021-08" db="EMBL/GenBank/DDBJ databases">
        <title>Rheinheimera aquimaris sp. nov., isolated from seawater of the East Sea in Korea.</title>
        <authorList>
            <person name="Kim K.H."/>
            <person name="Wenting R."/>
            <person name="Kim K.R."/>
            <person name="Jeon C.O."/>
        </authorList>
    </citation>
    <scope>NUCLEOTIDE SEQUENCE [LARGE SCALE GENOMIC DNA]</scope>
    <source>
        <strain evidence="5 6">MA-13</strain>
    </source>
</reference>
<feature type="transmembrane region" description="Helical" evidence="3">
    <location>
        <begin position="6"/>
        <end position="25"/>
    </location>
</feature>
<dbReference type="Gene3D" id="3.30.70.270">
    <property type="match status" value="1"/>
</dbReference>
<dbReference type="NCBIfam" id="TIGR00254">
    <property type="entry name" value="GGDEF"/>
    <property type="match status" value="1"/>
</dbReference>
<evidence type="ECO:0000313" key="6">
    <source>
        <dbReference type="Proteomes" id="UP000663814"/>
    </source>
</evidence>
<evidence type="ECO:0000313" key="5">
    <source>
        <dbReference type="EMBL" id="MBZ9611304.1"/>
    </source>
</evidence>
<dbReference type="PANTHER" id="PTHR45138">
    <property type="entry name" value="REGULATORY COMPONENTS OF SENSORY TRANSDUCTION SYSTEM"/>
    <property type="match status" value="1"/>
</dbReference>
<feature type="transmembrane region" description="Helical" evidence="3">
    <location>
        <begin position="147"/>
        <end position="166"/>
    </location>
</feature>
<name>A0ABS7X6X8_9GAMM</name>
<dbReference type="RefSeq" id="WP_205309481.1">
    <property type="nucleotide sequence ID" value="NZ_JAERPS020000002.1"/>
</dbReference>
<dbReference type="CDD" id="cd01949">
    <property type="entry name" value="GGDEF"/>
    <property type="match status" value="1"/>
</dbReference>
<feature type="transmembrane region" description="Helical" evidence="3">
    <location>
        <begin position="37"/>
        <end position="57"/>
    </location>
</feature>
<dbReference type="SUPFAM" id="SSF55073">
    <property type="entry name" value="Nucleotide cyclase"/>
    <property type="match status" value="1"/>
</dbReference>
<dbReference type="EC" id="2.7.7.65" evidence="1"/>
<gene>
    <name evidence="5" type="ORF">I4W93_006805</name>
</gene>
<dbReference type="Pfam" id="PF00990">
    <property type="entry name" value="GGDEF"/>
    <property type="match status" value="1"/>
</dbReference>
<evidence type="ECO:0000256" key="1">
    <source>
        <dbReference type="ARBA" id="ARBA00012528"/>
    </source>
</evidence>
<feature type="transmembrane region" description="Helical" evidence="3">
    <location>
        <begin position="121"/>
        <end position="140"/>
    </location>
</feature>
<feature type="transmembrane region" description="Helical" evidence="3">
    <location>
        <begin position="186"/>
        <end position="210"/>
    </location>
</feature>
<proteinExistence type="predicted"/>
<comment type="caution">
    <text evidence="5">The sequence shown here is derived from an EMBL/GenBank/DDBJ whole genome shotgun (WGS) entry which is preliminary data.</text>
</comment>
<dbReference type="PROSITE" id="PS50887">
    <property type="entry name" value="GGDEF"/>
    <property type="match status" value="1"/>
</dbReference>
<evidence type="ECO:0000256" key="3">
    <source>
        <dbReference type="SAM" id="Phobius"/>
    </source>
</evidence>
<accession>A0ABS7X6X8</accession>
<dbReference type="InterPro" id="IPR029787">
    <property type="entry name" value="Nucleotide_cyclase"/>
</dbReference>
<comment type="catalytic activity">
    <reaction evidence="2">
        <text>2 GTP = 3',3'-c-di-GMP + 2 diphosphate</text>
        <dbReference type="Rhea" id="RHEA:24898"/>
        <dbReference type="ChEBI" id="CHEBI:33019"/>
        <dbReference type="ChEBI" id="CHEBI:37565"/>
        <dbReference type="ChEBI" id="CHEBI:58805"/>
        <dbReference type="EC" id="2.7.7.65"/>
    </reaction>
</comment>
<dbReference type="EMBL" id="JAERPS020000002">
    <property type="protein sequence ID" value="MBZ9611304.1"/>
    <property type="molecule type" value="Genomic_DNA"/>
</dbReference>
<keyword evidence="3" id="KW-0812">Transmembrane</keyword>
<protein>
    <recommendedName>
        <fullName evidence="1">diguanylate cyclase</fullName>
        <ecNumber evidence="1">2.7.7.65</ecNumber>
    </recommendedName>
</protein>
<feature type="transmembrane region" description="Helical" evidence="3">
    <location>
        <begin position="96"/>
        <end position="115"/>
    </location>
</feature>
<dbReference type="InterPro" id="IPR043128">
    <property type="entry name" value="Rev_trsase/Diguanyl_cyclase"/>
</dbReference>
<dbReference type="InterPro" id="IPR050469">
    <property type="entry name" value="Diguanylate_Cyclase"/>
</dbReference>
<organism evidence="5 6">
    <name type="scientific">Rheinheimera maricola</name>
    <dbReference type="NCBI Taxonomy" id="2793282"/>
    <lineage>
        <taxon>Bacteria</taxon>
        <taxon>Pseudomonadati</taxon>
        <taxon>Pseudomonadota</taxon>
        <taxon>Gammaproteobacteria</taxon>
        <taxon>Chromatiales</taxon>
        <taxon>Chromatiaceae</taxon>
        <taxon>Rheinheimera</taxon>
    </lineage>
</organism>
<keyword evidence="3" id="KW-1133">Transmembrane helix</keyword>
<dbReference type="PANTHER" id="PTHR45138:SF9">
    <property type="entry name" value="DIGUANYLATE CYCLASE DGCM-RELATED"/>
    <property type="match status" value="1"/>
</dbReference>
<dbReference type="Proteomes" id="UP000663814">
    <property type="component" value="Unassembled WGS sequence"/>
</dbReference>
<dbReference type="InterPro" id="IPR000160">
    <property type="entry name" value="GGDEF_dom"/>
</dbReference>
<evidence type="ECO:0000256" key="2">
    <source>
        <dbReference type="ARBA" id="ARBA00034247"/>
    </source>
</evidence>
<keyword evidence="6" id="KW-1185">Reference proteome</keyword>
<feature type="domain" description="GGDEF" evidence="4">
    <location>
        <begin position="253"/>
        <end position="384"/>
    </location>
</feature>
<keyword evidence="3" id="KW-0472">Membrane</keyword>
<evidence type="ECO:0000259" key="4">
    <source>
        <dbReference type="PROSITE" id="PS50887"/>
    </source>
</evidence>
<sequence>MDVLTLSIVNAFIAATFAALLVLQYKSERQFRYQRYFILAAVLMLINALLSTVNGSITSLPYWLVPALSNTCSVGAHLALACGIHRHLQLSAKRQWLLLLLIPIYLIQLTDFASSATANRMLFAIPLVLAFNLWSINMLWRQRHSELGRVYLAFIATFAFNIIQFTSRSTYMLLEHFQIVHTQQSALIHSIGFFSLTAFAILMIGCVIMLSHSQQRLALLHISERDALTGLLNRRSLQTRLIAELNRGQRSGVTLSLLLFDIDHFKQVNDRHGHKAGDRAIMHVVDIASEQLRDYDLLFRYGGEEFLLCLPDTAEATAIMIAERLRKAVANTALGVEPNLKMTISIGISSTSTFTEPDELIEQADIALYNAKQTGRNKVVVYQQP</sequence>
<dbReference type="SMART" id="SM00267">
    <property type="entry name" value="GGDEF"/>
    <property type="match status" value="1"/>
</dbReference>